<organism evidence="2 3">
    <name type="scientific">Letharia columbiana</name>
    <dbReference type="NCBI Taxonomy" id="112416"/>
    <lineage>
        <taxon>Eukaryota</taxon>
        <taxon>Fungi</taxon>
        <taxon>Dikarya</taxon>
        <taxon>Ascomycota</taxon>
        <taxon>Pezizomycotina</taxon>
        <taxon>Lecanoromycetes</taxon>
        <taxon>OSLEUM clade</taxon>
        <taxon>Lecanoromycetidae</taxon>
        <taxon>Lecanorales</taxon>
        <taxon>Lecanorineae</taxon>
        <taxon>Parmeliaceae</taxon>
        <taxon>Letharia</taxon>
    </lineage>
</organism>
<feature type="region of interest" description="Disordered" evidence="1">
    <location>
        <begin position="71"/>
        <end position="103"/>
    </location>
</feature>
<gene>
    <name evidence="2" type="ORF">HO173_012288</name>
</gene>
<evidence type="ECO:0000313" key="2">
    <source>
        <dbReference type="EMBL" id="KAF6226784.1"/>
    </source>
</evidence>
<sequence>MFGSSMIQYLLFLHYDSPISSYDDPENCSDAPLQTLCDISILRFFGCERWWGRRNPIEKLSFPRHPSTLGEFSIPKSSEDTTNEVSAERSEAISRQSTSATHPPPMHLHTLLINLVPLIILIAHITTPLAQPLTKRTKPLTLSGLTLRAIHPLATLLPLQLAASSLEALYATLHHTAAAALSANHLAAATPSFTLTYGGVFEISFVAAGGRAVPWAFVRDFALVMQVLSGRGYTGCYDQGYWDEGGEFGVFVGLRLLAPLGLRARV</sequence>
<keyword evidence="3" id="KW-1185">Reference proteome</keyword>
<dbReference type="GeneID" id="59293924"/>
<dbReference type="OrthoDB" id="10623123at2759"/>
<evidence type="ECO:0000313" key="3">
    <source>
        <dbReference type="Proteomes" id="UP000578531"/>
    </source>
</evidence>
<comment type="caution">
    <text evidence="2">The sequence shown here is derived from an EMBL/GenBank/DDBJ whole genome shotgun (WGS) entry which is preliminary data.</text>
</comment>
<proteinExistence type="predicted"/>
<protein>
    <submittedName>
        <fullName evidence="2">Uncharacterized protein</fullName>
    </submittedName>
</protein>
<dbReference type="EMBL" id="JACCJC010000087">
    <property type="protein sequence ID" value="KAF6226784.1"/>
    <property type="molecule type" value="Genomic_DNA"/>
</dbReference>
<dbReference type="RefSeq" id="XP_037158935.1">
    <property type="nucleotide sequence ID" value="XM_037314160.1"/>
</dbReference>
<dbReference type="Proteomes" id="UP000578531">
    <property type="component" value="Unassembled WGS sequence"/>
</dbReference>
<evidence type="ECO:0000256" key="1">
    <source>
        <dbReference type="SAM" id="MobiDB-lite"/>
    </source>
</evidence>
<name>A0A8H6CNH7_9LECA</name>
<reference evidence="2 3" key="1">
    <citation type="journal article" date="2020" name="Genomics">
        <title>Complete, high-quality genomes from long-read metagenomic sequencing of two wolf lichen thalli reveals enigmatic genome architecture.</title>
        <authorList>
            <person name="McKenzie S.K."/>
            <person name="Walston R.F."/>
            <person name="Allen J.L."/>
        </authorList>
    </citation>
    <scope>NUCLEOTIDE SEQUENCE [LARGE SCALE GENOMIC DNA]</scope>
    <source>
        <strain evidence="2">WasteWater2</strain>
    </source>
</reference>
<accession>A0A8H6CNH7</accession>
<dbReference type="AlphaFoldDB" id="A0A8H6CNH7"/>